<organism evidence="1 2">
    <name type="scientific">Portunus trituberculatus</name>
    <name type="common">Swimming crab</name>
    <name type="synonym">Neptunus trituberculatus</name>
    <dbReference type="NCBI Taxonomy" id="210409"/>
    <lineage>
        <taxon>Eukaryota</taxon>
        <taxon>Metazoa</taxon>
        <taxon>Ecdysozoa</taxon>
        <taxon>Arthropoda</taxon>
        <taxon>Crustacea</taxon>
        <taxon>Multicrustacea</taxon>
        <taxon>Malacostraca</taxon>
        <taxon>Eumalacostraca</taxon>
        <taxon>Eucarida</taxon>
        <taxon>Decapoda</taxon>
        <taxon>Pleocyemata</taxon>
        <taxon>Brachyura</taxon>
        <taxon>Eubrachyura</taxon>
        <taxon>Portunoidea</taxon>
        <taxon>Portunidae</taxon>
        <taxon>Portuninae</taxon>
        <taxon>Portunus</taxon>
    </lineage>
</organism>
<proteinExistence type="predicted"/>
<protein>
    <submittedName>
        <fullName evidence="1">Uncharacterized protein</fullName>
    </submittedName>
</protein>
<comment type="caution">
    <text evidence="1">The sequence shown here is derived from an EMBL/GenBank/DDBJ whole genome shotgun (WGS) entry which is preliminary data.</text>
</comment>
<dbReference type="EMBL" id="VSRR010000198">
    <property type="protein sequence ID" value="MPC12110.1"/>
    <property type="molecule type" value="Genomic_DNA"/>
</dbReference>
<evidence type="ECO:0000313" key="2">
    <source>
        <dbReference type="Proteomes" id="UP000324222"/>
    </source>
</evidence>
<accession>A0A5B7CRN5</accession>
<dbReference type="Proteomes" id="UP000324222">
    <property type="component" value="Unassembled WGS sequence"/>
</dbReference>
<dbReference type="AlphaFoldDB" id="A0A5B7CRN5"/>
<keyword evidence="2" id="KW-1185">Reference proteome</keyword>
<evidence type="ECO:0000313" key="1">
    <source>
        <dbReference type="EMBL" id="MPC12110.1"/>
    </source>
</evidence>
<sequence>MKPGNVDTFHPCVVSLPRKGCKPNISHPITAPLTAHADPYTRTPLLIRVFAYSQHRHNSHYQSCSIR</sequence>
<gene>
    <name evidence="1" type="ORF">E2C01_004788</name>
</gene>
<name>A0A5B7CRN5_PORTR</name>
<reference evidence="1 2" key="1">
    <citation type="submission" date="2019-05" db="EMBL/GenBank/DDBJ databases">
        <title>Another draft genome of Portunus trituberculatus and its Hox gene families provides insights of decapod evolution.</title>
        <authorList>
            <person name="Jeong J.-H."/>
            <person name="Song I."/>
            <person name="Kim S."/>
            <person name="Choi T."/>
            <person name="Kim D."/>
            <person name="Ryu S."/>
            <person name="Kim W."/>
        </authorList>
    </citation>
    <scope>NUCLEOTIDE SEQUENCE [LARGE SCALE GENOMIC DNA]</scope>
    <source>
        <tissue evidence="1">Muscle</tissue>
    </source>
</reference>